<evidence type="ECO:0000313" key="1">
    <source>
        <dbReference type="EMBL" id="VAW46699.1"/>
    </source>
</evidence>
<proteinExistence type="predicted"/>
<dbReference type="AlphaFoldDB" id="A0A3B0WBH2"/>
<reference evidence="1" key="1">
    <citation type="submission" date="2018-06" db="EMBL/GenBank/DDBJ databases">
        <authorList>
            <person name="Zhirakovskaya E."/>
        </authorList>
    </citation>
    <scope>NUCLEOTIDE SEQUENCE</scope>
</reference>
<protein>
    <submittedName>
        <fullName evidence="1">Uncharacterized protein</fullName>
    </submittedName>
</protein>
<dbReference type="EMBL" id="UOFA01000300">
    <property type="protein sequence ID" value="VAW46699.1"/>
    <property type="molecule type" value="Genomic_DNA"/>
</dbReference>
<name>A0A3B0WBH2_9ZZZZ</name>
<organism evidence="1">
    <name type="scientific">hydrothermal vent metagenome</name>
    <dbReference type="NCBI Taxonomy" id="652676"/>
    <lineage>
        <taxon>unclassified sequences</taxon>
        <taxon>metagenomes</taxon>
        <taxon>ecological metagenomes</taxon>
    </lineage>
</organism>
<accession>A0A3B0WBH2</accession>
<gene>
    <name evidence="1" type="ORF">MNBD_GAMMA02-1626</name>
</gene>
<sequence length="86" mass="9157">MKNTLLLTILFLAFTTPSIAATNDGSGNKTESMDAFCMNYIKAINDGSGTKATNDGSGTKATNDGSGNPTQLYLSCVDSFEYFNMH</sequence>